<comment type="cofactor">
    <cofactor evidence="2">
        <name>Mg(2+)</name>
        <dbReference type="ChEBI" id="CHEBI:18420"/>
    </cofactor>
</comment>
<dbReference type="EMBL" id="SRIO01000001">
    <property type="protein sequence ID" value="TFZ84048.1"/>
    <property type="molecule type" value="Genomic_DNA"/>
</dbReference>
<keyword evidence="4" id="KW-0378">Hydrolase</keyword>
<protein>
    <submittedName>
        <fullName evidence="8">NUDIX domain-containing protein</fullName>
    </submittedName>
</protein>
<accession>A0A4Z0FC02</accession>
<dbReference type="AlphaFoldDB" id="A0A4Z0FC02"/>
<keyword evidence="3" id="KW-0479">Metal-binding</keyword>
<dbReference type="Gene3D" id="3.90.79.10">
    <property type="entry name" value="Nucleoside Triphosphate Pyrophosphohydrolase"/>
    <property type="match status" value="1"/>
</dbReference>
<dbReference type="CDD" id="cd18870">
    <property type="entry name" value="NUDIX_AcylCoAdiphos_Nudt19"/>
    <property type="match status" value="1"/>
</dbReference>
<dbReference type="OrthoDB" id="9788263at2"/>
<dbReference type="PROSITE" id="PS51462">
    <property type="entry name" value="NUDIX"/>
    <property type="match status" value="1"/>
</dbReference>
<evidence type="ECO:0000256" key="6">
    <source>
        <dbReference type="ARBA" id="ARBA00023211"/>
    </source>
</evidence>
<evidence type="ECO:0000256" key="1">
    <source>
        <dbReference type="ARBA" id="ARBA00001936"/>
    </source>
</evidence>
<dbReference type="InterPro" id="IPR000086">
    <property type="entry name" value="NUDIX_hydrolase_dom"/>
</dbReference>
<keyword evidence="6" id="KW-0464">Manganese</keyword>
<dbReference type="PANTHER" id="PTHR12318:SF0">
    <property type="entry name" value="ACYL-COENZYME A DIPHOSPHATASE NUDT19"/>
    <property type="match status" value="1"/>
</dbReference>
<evidence type="ECO:0000313" key="9">
    <source>
        <dbReference type="Proteomes" id="UP000297890"/>
    </source>
</evidence>
<evidence type="ECO:0000256" key="4">
    <source>
        <dbReference type="ARBA" id="ARBA00022801"/>
    </source>
</evidence>
<evidence type="ECO:0000256" key="3">
    <source>
        <dbReference type="ARBA" id="ARBA00022723"/>
    </source>
</evidence>
<evidence type="ECO:0000259" key="7">
    <source>
        <dbReference type="PROSITE" id="PS51462"/>
    </source>
</evidence>
<proteinExistence type="predicted"/>
<comment type="caution">
    <text evidence="8">The sequence shown here is derived from an EMBL/GenBank/DDBJ whole genome shotgun (WGS) entry which is preliminary data.</text>
</comment>
<keyword evidence="9" id="KW-1185">Reference proteome</keyword>
<comment type="cofactor">
    <cofactor evidence="1">
        <name>Mn(2+)</name>
        <dbReference type="ChEBI" id="CHEBI:29035"/>
    </cofactor>
</comment>
<feature type="domain" description="Nudix hydrolase" evidence="7">
    <location>
        <begin position="6"/>
        <end position="197"/>
    </location>
</feature>
<dbReference type="GO" id="GO:0016818">
    <property type="term" value="F:hydrolase activity, acting on acid anhydrides, in phosphorus-containing anhydrides"/>
    <property type="evidence" value="ECO:0007669"/>
    <property type="project" value="InterPro"/>
</dbReference>
<name>A0A4Z0FC02_9GAMM</name>
<dbReference type="InterPro" id="IPR015797">
    <property type="entry name" value="NUDIX_hydrolase-like_dom_sf"/>
</dbReference>
<keyword evidence="5" id="KW-0460">Magnesium</keyword>
<dbReference type="Proteomes" id="UP000297890">
    <property type="component" value="Unassembled WGS sequence"/>
</dbReference>
<dbReference type="SUPFAM" id="SSF55811">
    <property type="entry name" value="Nudix"/>
    <property type="match status" value="1"/>
</dbReference>
<evidence type="ECO:0000256" key="2">
    <source>
        <dbReference type="ARBA" id="ARBA00001946"/>
    </source>
</evidence>
<evidence type="ECO:0000256" key="5">
    <source>
        <dbReference type="ARBA" id="ARBA00022842"/>
    </source>
</evidence>
<reference evidence="8 9" key="1">
    <citation type="journal article" date="2019" name="ISME J.">
        <title>Candidatus Macondimonas diazotrophica, a novel gammaproteobacterial genus dominating crude-oil-contaminated coastal sediments.</title>
        <authorList>
            <person name="Karthikeyan S."/>
            <person name="Konstantinidis K."/>
        </authorList>
    </citation>
    <scope>NUCLEOTIDE SEQUENCE [LARGE SCALE GENOMIC DNA]</scope>
    <source>
        <strain evidence="8 9">KTK01</strain>
    </source>
</reference>
<gene>
    <name evidence="8" type="ORF">E4680_00435</name>
</gene>
<dbReference type="InterPro" id="IPR039121">
    <property type="entry name" value="NUDT19"/>
</dbReference>
<organism evidence="8 9">
    <name type="scientific">Candidatus Macondimonas diazotrophica</name>
    <dbReference type="NCBI Taxonomy" id="2305248"/>
    <lineage>
        <taxon>Bacteria</taxon>
        <taxon>Pseudomonadati</taxon>
        <taxon>Pseudomonadota</taxon>
        <taxon>Gammaproteobacteria</taxon>
        <taxon>Chromatiales</taxon>
        <taxon>Ectothiorhodospiraceae</taxon>
        <taxon>Candidatus Macondimonas</taxon>
    </lineage>
</organism>
<evidence type="ECO:0000313" key="8">
    <source>
        <dbReference type="EMBL" id="TFZ84048.1"/>
    </source>
</evidence>
<sequence>MEVVKPYPAATVVLLRDGPQGVEVFMVRRHHQIDFAGGALVFPGGKVAPDDEQLARKWAPDDPLAAFRVAAIRELFEESGLLLAKPRAAGNGEADASVDRLRTELAQAGASFEELLEAVGAVLELDALLPFAHWITPEMMPKRFDTHFFLARMRGDAQLRHDGGETVDSLWITPGDAIVAAQDGRHTIIWPTLMNLQKLTGHPTIDSLWAATGSAPIVTVLPRLVDTPQGKRMRIPPEAGYEHWEVDLRQVMGR</sequence>
<dbReference type="GO" id="GO:0046872">
    <property type="term" value="F:metal ion binding"/>
    <property type="evidence" value="ECO:0007669"/>
    <property type="project" value="UniProtKB-KW"/>
</dbReference>
<dbReference type="RefSeq" id="WP_135280407.1">
    <property type="nucleotide sequence ID" value="NZ_SRIO01000001.1"/>
</dbReference>
<dbReference type="PANTHER" id="PTHR12318">
    <property type="entry name" value="TESTOSTERONE-REGULATED PROTEIN RP2"/>
    <property type="match status" value="1"/>
</dbReference>